<reference evidence="2 3" key="1">
    <citation type="journal article" date="2015" name="Sci. Rep.">
        <title>The power of single molecule real-time sequencing technology in the de novo assembly of a eukaryotic genome.</title>
        <authorList>
            <person name="Sakai H."/>
            <person name="Naito K."/>
            <person name="Ogiso-Tanaka E."/>
            <person name="Takahashi Y."/>
            <person name="Iseki K."/>
            <person name="Muto C."/>
            <person name="Satou K."/>
            <person name="Teruya K."/>
            <person name="Shiroma A."/>
            <person name="Shimoji M."/>
            <person name="Hirano T."/>
            <person name="Itoh T."/>
            <person name="Kaga A."/>
            <person name="Tomooka N."/>
        </authorList>
    </citation>
    <scope>NUCLEOTIDE SEQUENCE [LARGE SCALE GENOMIC DNA]</scope>
    <source>
        <strain evidence="3">cv. Shumari</strain>
    </source>
</reference>
<organism evidence="2 3">
    <name type="scientific">Vigna angularis var. angularis</name>
    <dbReference type="NCBI Taxonomy" id="157739"/>
    <lineage>
        <taxon>Eukaryota</taxon>
        <taxon>Viridiplantae</taxon>
        <taxon>Streptophyta</taxon>
        <taxon>Embryophyta</taxon>
        <taxon>Tracheophyta</taxon>
        <taxon>Spermatophyta</taxon>
        <taxon>Magnoliopsida</taxon>
        <taxon>eudicotyledons</taxon>
        <taxon>Gunneridae</taxon>
        <taxon>Pentapetalae</taxon>
        <taxon>rosids</taxon>
        <taxon>fabids</taxon>
        <taxon>Fabales</taxon>
        <taxon>Fabaceae</taxon>
        <taxon>Papilionoideae</taxon>
        <taxon>50 kb inversion clade</taxon>
        <taxon>NPAAA clade</taxon>
        <taxon>indigoferoid/millettioid clade</taxon>
        <taxon>Phaseoleae</taxon>
        <taxon>Vigna</taxon>
    </lineage>
</organism>
<name>A0A0S3S5F5_PHAAN</name>
<protein>
    <submittedName>
        <fullName evidence="2">Uncharacterized protein</fullName>
    </submittedName>
</protein>
<dbReference type="Proteomes" id="UP000291084">
    <property type="component" value="Chromosome 5"/>
</dbReference>
<dbReference type="EMBL" id="AP015038">
    <property type="protein sequence ID" value="BAT88066.1"/>
    <property type="molecule type" value="Genomic_DNA"/>
</dbReference>
<feature type="transmembrane region" description="Helical" evidence="1">
    <location>
        <begin position="7"/>
        <end position="30"/>
    </location>
</feature>
<accession>A0A0S3S5F5</accession>
<keyword evidence="1" id="KW-0472">Membrane</keyword>
<keyword evidence="3" id="KW-1185">Reference proteome</keyword>
<proteinExistence type="predicted"/>
<gene>
    <name evidence="2" type="primary">Vigan.05G150600</name>
    <name evidence="2" type="ORF">VIGAN_05150600</name>
</gene>
<keyword evidence="1" id="KW-1133">Transmembrane helix</keyword>
<evidence type="ECO:0000313" key="3">
    <source>
        <dbReference type="Proteomes" id="UP000291084"/>
    </source>
</evidence>
<evidence type="ECO:0000313" key="2">
    <source>
        <dbReference type="EMBL" id="BAT88066.1"/>
    </source>
</evidence>
<keyword evidence="1" id="KW-0812">Transmembrane</keyword>
<evidence type="ECO:0000256" key="1">
    <source>
        <dbReference type="SAM" id="Phobius"/>
    </source>
</evidence>
<feature type="transmembrane region" description="Helical" evidence="1">
    <location>
        <begin position="36"/>
        <end position="60"/>
    </location>
</feature>
<sequence>MLVSPFFFHLLPIFVCFFYLTYFCFCWILLSNLFLFYTFCWILLSNLYFCFMLFSGFFYLQYIICTGPN</sequence>
<dbReference type="AlphaFoldDB" id="A0A0S3S5F5"/>